<sequence length="216" mass="23906">MELTGPLKSTFKANIFQRAKKVACMMRCRIILCTAVSLALLTVLLLALISPVPHDKNQSDNSTRPRPRPWLALSLYIQQPQISSSDVQPAVRSEAGAFIFHRRLTEGLENTSRVIGKAQGFIIPIEHFAYSGFNIIYLTFDTPDYSGSLSVQAKHVEHKDREELTVVGGTGSFAFARGLAVFAQTDPQPTDVGGTYHVKLQLQLRFPDRSHTNIPG</sequence>
<reference evidence="5" key="1">
    <citation type="journal article" date="2021" name="J. Hered.">
        <title>Genome Assembly of Salicaceae Populus deltoides (Eastern Cottonwood) I-69 Based on Nanopore Sequencing and Hi-C Technologies.</title>
        <authorList>
            <person name="Bai S."/>
            <person name="Wu H."/>
            <person name="Zhang J."/>
            <person name="Pan Z."/>
            <person name="Zhao W."/>
            <person name="Li Z."/>
            <person name="Tong C."/>
        </authorList>
    </citation>
    <scope>NUCLEOTIDE SEQUENCE</scope>
    <source>
        <tissue evidence="5">Leaf</tissue>
    </source>
</reference>
<evidence type="ECO:0000313" key="6">
    <source>
        <dbReference type="Proteomes" id="UP000807159"/>
    </source>
</evidence>
<comment type="subcellular location">
    <subcellularLocation>
        <location evidence="4">Secreted</location>
        <location evidence="4">Extracellular space</location>
        <location evidence="4">Apoplast</location>
    </subcellularLocation>
</comment>
<dbReference type="GO" id="GO:0048046">
    <property type="term" value="C:apoplast"/>
    <property type="evidence" value="ECO:0007669"/>
    <property type="project" value="UniProtKB-SubCell"/>
</dbReference>
<comment type="function">
    <text evidence="4">Dirigent proteins impart stereoselectivity on the phenoxy radical-coupling reaction, yielding optically active lignans from two molecules of coniferyl alcohol in the biosynthesis of lignans, flavonolignans, and alkaloids and thus plays a central role in plant secondary metabolism.</text>
</comment>
<evidence type="ECO:0000256" key="1">
    <source>
        <dbReference type="ARBA" id="ARBA00010746"/>
    </source>
</evidence>
<dbReference type="Pfam" id="PF03018">
    <property type="entry name" value="Dirigent"/>
    <property type="match status" value="1"/>
</dbReference>
<dbReference type="InterPro" id="IPR044859">
    <property type="entry name" value="Allene_oxi_cyc_Dirigent"/>
</dbReference>
<protein>
    <recommendedName>
        <fullName evidence="4">Dirigent protein</fullName>
    </recommendedName>
</protein>
<evidence type="ECO:0000256" key="3">
    <source>
        <dbReference type="ARBA" id="ARBA00022525"/>
    </source>
</evidence>
<dbReference type="GO" id="GO:0009699">
    <property type="term" value="P:phenylpropanoid biosynthetic process"/>
    <property type="evidence" value="ECO:0007669"/>
    <property type="project" value="UniProtKB-ARBA"/>
</dbReference>
<evidence type="ECO:0000256" key="2">
    <source>
        <dbReference type="ARBA" id="ARBA00011738"/>
    </source>
</evidence>
<dbReference type="PANTHER" id="PTHR21495">
    <property type="entry name" value="NUCLEOPORIN-RELATED"/>
    <property type="match status" value="1"/>
</dbReference>
<evidence type="ECO:0000313" key="5">
    <source>
        <dbReference type="EMBL" id="KAH8516525.1"/>
    </source>
</evidence>
<comment type="similarity">
    <text evidence="1 4">Belongs to the plant dirigent protein family.</text>
</comment>
<organism evidence="5 6">
    <name type="scientific">Populus deltoides</name>
    <name type="common">Eastern poplar</name>
    <name type="synonym">Eastern cottonwood</name>
    <dbReference type="NCBI Taxonomy" id="3696"/>
    <lineage>
        <taxon>Eukaryota</taxon>
        <taxon>Viridiplantae</taxon>
        <taxon>Streptophyta</taxon>
        <taxon>Embryophyta</taxon>
        <taxon>Tracheophyta</taxon>
        <taxon>Spermatophyta</taxon>
        <taxon>Magnoliopsida</taxon>
        <taxon>eudicotyledons</taxon>
        <taxon>Gunneridae</taxon>
        <taxon>Pentapetalae</taxon>
        <taxon>rosids</taxon>
        <taxon>fabids</taxon>
        <taxon>Malpighiales</taxon>
        <taxon>Salicaceae</taxon>
        <taxon>Saliceae</taxon>
        <taxon>Populus</taxon>
    </lineage>
</organism>
<dbReference type="Proteomes" id="UP000807159">
    <property type="component" value="Chromosome 2"/>
</dbReference>
<keyword evidence="4" id="KW-0052">Apoplast</keyword>
<keyword evidence="3 4" id="KW-0964">Secreted</keyword>
<evidence type="ECO:0000256" key="4">
    <source>
        <dbReference type="RuleBase" id="RU363099"/>
    </source>
</evidence>
<dbReference type="AlphaFoldDB" id="A0A8T2ZGQ3"/>
<comment type="caution">
    <text evidence="5">The sequence shown here is derived from an EMBL/GenBank/DDBJ whole genome shotgun (WGS) entry which is preliminary data.</text>
</comment>
<dbReference type="EMBL" id="JACEGQ020000002">
    <property type="protein sequence ID" value="KAH8516525.1"/>
    <property type="molecule type" value="Genomic_DNA"/>
</dbReference>
<accession>A0A8T2ZGQ3</accession>
<comment type="subunit">
    <text evidence="2 4">Homodimer.</text>
</comment>
<dbReference type="Gene3D" id="2.40.480.10">
    <property type="entry name" value="Allene oxide cyclase-like"/>
    <property type="match status" value="1"/>
</dbReference>
<dbReference type="InterPro" id="IPR004265">
    <property type="entry name" value="Dirigent"/>
</dbReference>
<gene>
    <name evidence="5" type="ORF">H0E87_004753</name>
</gene>
<keyword evidence="6" id="KW-1185">Reference proteome</keyword>
<proteinExistence type="inferred from homology"/>
<name>A0A8T2ZGQ3_POPDE</name>